<evidence type="ECO:0000313" key="3">
    <source>
        <dbReference type="EMBL" id="WIA08291.1"/>
    </source>
</evidence>
<dbReference type="Proteomes" id="UP001244341">
    <property type="component" value="Chromosome 1b"/>
</dbReference>
<dbReference type="InterPro" id="IPR003008">
    <property type="entry name" value="Tubulin_FtsZ_GTPase"/>
</dbReference>
<gene>
    <name evidence="3" type="ORF">OEZ85_007734</name>
</gene>
<evidence type="ECO:0000256" key="2">
    <source>
        <dbReference type="ARBA" id="ARBA00023134"/>
    </source>
</evidence>
<dbReference type="InterPro" id="IPR036525">
    <property type="entry name" value="Tubulin/FtsZ_GTPase_sf"/>
</dbReference>
<evidence type="ECO:0000256" key="1">
    <source>
        <dbReference type="ARBA" id="ARBA00022741"/>
    </source>
</evidence>
<dbReference type="SUPFAM" id="SSF52490">
    <property type="entry name" value="Tubulin nucleotide-binding domain-like"/>
    <property type="match status" value="1"/>
</dbReference>
<dbReference type="PRINTS" id="PR00423">
    <property type="entry name" value="CELLDVISFTSZ"/>
</dbReference>
<keyword evidence="4" id="KW-1185">Reference proteome</keyword>
<reference evidence="3 4" key="1">
    <citation type="submission" date="2023-05" db="EMBL/GenBank/DDBJ databases">
        <title>A 100% complete, gapless, phased diploid assembly of the Scenedesmus obliquus UTEX 3031 genome.</title>
        <authorList>
            <person name="Biondi T.C."/>
            <person name="Hanschen E.R."/>
            <person name="Kwon T."/>
            <person name="Eng W."/>
            <person name="Kruse C.P.S."/>
            <person name="Koehler S.I."/>
            <person name="Kunde Y."/>
            <person name="Gleasner C.D."/>
            <person name="You Mak K.T."/>
            <person name="Polle J."/>
            <person name="Hovde B.T."/>
            <person name="Starkenburg S.R."/>
        </authorList>
    </citation>
    <scope>NUCLEOTIDE SEQUENCE [LARGE SCALE GENOMIC DNA]</scope>
    <source>
        <strain evidence="3 4">DOE0152z</strain>
    </source>
</reference>
<proteinExistence type="predicted"/>
<sequence length="368" mass="38174">MSNKSMQSADFWVLDTDAKVLSSCGAPNTMRIPVEDDAQLSPTELSRLAGQAAAAAAAAAPAQRPGSPVATCGVAFLVAGAGGIPGGSTLLLQVAAYLRRTGFFVAAALTRPFEFEGRRKLEEADALIEALQDVAQLVVVVPQGVLTRASAELTINEASAIADNTLEVSCRSILWALNVPEVLRASAGMMLWHGRDLRQYKRLLSPPLEVLLTCPGVGGLGRGLASLPVASLAEAGLASGLSTLAEDAVAAAAESPFLEAVMPRASGVLCVLSLPQRVLSHDFSMVESALNDPEKYAIRAAVQVAAMTVVELAGRHCEEVVVCAHVRPDWPHTDPSLLCLEATLLVLEDPAAAEEGEAAASPVVCGLG</sequence>
<dbReference type="EMBL" id="CP126208">
    <property type="protein sequence ID" value="WIA08291.1"/>
    <property type="molecule type" value="Genomic_DNA"/>
</dbReference>
<keyword evidence="2" id="KW-0342">GTP-binding</keyword>
<protein>
    <recommendedName>
        <fullName evidence="5">Tubulin/FtsZ GTPase domain-containing protein</fullName>
    </recommendedName>
</protein>
<organism evidence="3 4">
    <name type="scientific">Tetradesmus obliquus</name>
    <name type="common">Green alga</name>
    <name type="synonym">Acutodesmus obliquus</name>
    <dbReference type="NCBI Taxonomy" id="3088"/>
    <lineage>
        <taxon>Eukaryota</taxon>
        <taxon>Viridiplantae</taxon>
        <taxon>Chlorophyta</taxon>
        <taxon>core chlorophytes</taxon>
        <taxon>Chlorophyceae</taxon>
        <taxon>CS clade</taxon>
        <taxon>Sphaeropleales</taxon>
        <taxon>Scenedesmaceae</taxon>
        <taxon>Tetradesmus</taxon>
    </lineage>
</organism>
<evidence type="ECO:0008006" key="5">
    <source>
        <dbReference type="Google" id="ProtNLM"/>
    </source>
</evidence>
<keyword evidence="1" id="KW-0547">Nucleotide-binding</keyword>
<accession>A0ABY8TGU7</accession>
<dbReference type="InterPro" id="IPR045061">
    <property type="entry name" value="FtsZ/CetZ"/>
</dbReference>
<dbReference type="PANTHER" id="PTHR30314">
    <property type="entry name" value="CELL DIVISION PROTEIN FTSZ-RELATED"/>
    <property type="match status" value="1"/>
</dbReference>
<dbReference type="PANTHER" id="PTHR30314:SF31">
    <property type="entry name" value="TUBULIN_FTSZ DOMAIN CONTAINING PROTEIN"/>
    <property type="match status" value="1"/>
</dbReference>
<evidence type="ECO:0000313" key="4">
    <source>
        <dbReference type="Proteomes" id="UP001244341"/>
    </source>
</evidence>
<dbReference type="Gene3D" id="3.40.50.1440">
    <property type="entry name" value="Tubulin/FtsZ, GTPase domain"/>
    <property type="match status" value="1"/>
</dbReference>
<name>A0ABY8TGU7_TETOB</name>